<proteinExistence type="predicted"/>
<dbReference type="AlphaFoldDB" id="A0A645DMR3"/>
<comment type="caution">
    <text evidence="1">The sequence shown here is derived from an EMBL/GenBank/DDBJ whole genome shotgun (WGS) entry which is preliminary data.</text>
</comment>
<organism evidence="1">
    <name type="scientific">bioreactor metagenome</name>
    <dbReference type="NCBI Taxonomy" id="1076179"/>
    <lineage>
        <taxon>unclassified sequences</taxon>
        <taxon>metagenomes</taxon>
        <taxon>ecological metagenomes</taxon>
    </lineage>
</organism>
<protein>
    <submittedName>
        <fullName evidence="1">Uncharacterized protein</fullName>
    </submittedName>
</protein>
<accession>A0A645DMR3</accession>
<gene>
    <name evidence="1" type="ORF">SDC9_137856</name>
</gene>
<name>A0A645DMR3_9ZZZZ</name>
<dbReference type="EMBL" id="VSSQ01037910">
    <property type="protein sequence ID" value="MPM90734.1"/>
    <property type="molecule type" value="Genomic_DNA"/>
</dbReference>
<evidence type="ECO:0000313" key="1">
    <source>
        <dbReference type="EMBL" id="MPM90734.1"/>
    </source>
</evidence>
<sequence length="202" mass="21418">MGLVHAKALHQAAHGGRAQVGLRLLAVEQVIQRTLAQRALRDQHFVDVEQREDGSQHADAAADHSAAIILEPVHAHTIGAARGKQLGVQPVEPFACDLAFGRCTGRCQHVAHGAHGAGRSVGHVPGVALIGVERFVEHGLGRHLGGFKGARRELAVREIPRGPCHAAHAERCHGGGRELAAQDDFGGAATDVDHQTAFVRLR</sequence>
<reference evidence="1" key="1">
    <citation type="submission" date="2019-08" db="EMBL/GenBank/DDBJ databases">
        <authorList>
            <person name="Kucharzyk K."/>
            <person name="Murdoch R.W."/>
            <person name="Higgins S."/>
            <person name="Loffler F."/>
        </authorList>
    </citation>
    <scope>NUCLEOTIDE SEQUENCE</scope>
</reference>